<dbReference type="InterPro" id="IPR018968">
    <property type="entry name" value="Phasin"/>
</dbReference>
<dbReference type="NCBIfam" id="TIGR01841">
    <property type="entry name" value="phasin"/>
    <property type="match status" value="1"/>
</dbReference>
<dbReference type="Pfam" id="PF09361">
    <property type="entry name" value="Phasin_2"/>
    <property type="match status" value="1"/>
</dbReference>
<dbReference type="Proteomes" id="UP000223527">
    <property type="component" value="Unassembled WGS sequence"/>
</dbReference>
<dbReference type="AlphaFoldDB" id="A0A2C7A6A8"/>
<organism evidence="2 3">
    <name type="scientific">Teichococcus rhizosphaerae</name>
    <dbReference type="NCBI Taxonomy" id="1335062"/>
    <lineage>
        <taxon>Bacteria</taxon>
        <taxon>Pseudomonadati</taxon>
        <taxon>Pseudomonadota</taxon>
        <taxon>Alphaproteobacteria</taxon>
        <taxon>Acetobacterales</taxon>
        <taxon>Roseomonadaceae</taxon>
        <taxon>Roseomonas</taxon>
    </lineage>
</organism>
<accession>A0A2C7A6A8</accession>
<name>A0A2C7A6A8_9PROT</name>
<reference evidence="2 3" key="1">
    <citation type="submission" date="2017-10" db="EMBL/GenBank/DDBJ databases">
        <authorList>
            <person name="Banno H."/>
            <person name="Chua N.-H."/>
        </authorList>
    </citation>
    <scope>NUCLEOTIDE SEQUENCE [LARGE SCALE GENOMIC DNA]</scope>
    <source>
        <strain evidence="2 3">YW11</strain>
    </source>
</reference>
<sequence length="144" mass="15741">MSDRPTPPPEMDIMRMLSDFRLPAVPDVEALAAAQRRNFEALSAANKVALEGAQAVARRHMEILQSSMSEMTQAMQGLTTEADPQAKAARQAEMLKATYGRAVSNMQEIADLIQKSNAEALSLLNRRFAEAMDEVKSLMSKSSG</sequence>
<protein>
    <submittedName>
        <fullName evidence="2">Phasin</fullName>
    </submittedName>
</protein>
<comment type="caution">
    <text evidence="2">The sequence shown here is derived from an EMBL/GenBank/DDBJ whole genome shotgun (WGS) entry which is preliminary data.</text>
</comment>
<evidence type="ECO:0000313" key="2">
    <source>
        <dbReference type="EMBL" id="PHK93519.1"/>
    </source>
</evidence>
<dbReference type="RefSeq" id="WP_099096915.1">
    <property type="nucleotide sequence ID" value="NZ_PDNU01000043.1"/>
</dbReference>
<dbReference type="OrthoDB" id="9812006at2"/>
<evidence type="ECO:0000313" key="3">
    <source>
        <dbReference type="Proteomes" id="UP000223527"/>
    </source>
</evidence>
<dbReference type="InterPro" id="IPR010127">
    <property type="entry name" value="Phasin_subfam-1"/>
</dbReference>
<feature type="domain" description="Phasin" evidence="1">
    <location>
        <begin position="29"/>
        <end position="127"/>
    </location>
</feature>
<gene>
    <name evidence="2" type="ORF">CR162_17985</name>
</gene>
<keyword evidence="3" id="KW-1185">Reference proteome</keyword>
<dbReference type="EMBL" id="PDNU01000043">
    <property type="protein sequence ID" value="PHK93519.1"/>
    <property type="molecule type" value="Genomic_DNA"/>
</dbReference>
<proteinExistence type="predicted"/>
<evidence type="ECO:0000259" key="1">
    <source>
        <dbReference type="Pfam" id="PF09361"/>
    </source>
</evidence>